<feature type="coiled-coil region" evidence="4">
    <location>
        <begin position="69"/>
        <end position="96"/>
    </location>
</feature>
<keyword evidence="7" id="KW-1185">Reference proteome</keyword>
<dbReference type="GO" id="GO:0007018">
    <property type="term" value="P:microtubule-based movement"/>
    <property type="evidence" value="ECO:0007669"/>
    <property type="project" value="InterPro"/>
</dbReference>
<dbReference type="EMBL" id="SGJD01000034">
    <property type="protein sequence ID" value="KAB0407518.1"/>
    <property type="molecule type" value="Genomic_DNA"/>
</dbReference>
<dbReference type="InterPro" id="IPR036961">
    <property type="entry name" value="Kinesin_motor_dom_sf"/>
</dbReference>
<name>A0A6A1QKC7_BALPH</name>
<comment type="similarity">
    <text evidence="3">Belongs to the TRAFAC class myosin-kinesin ATPase superfamily. Kinesin family.</text>
</comment>
<keyword evidence="4" id="KW-0175">Coiled coil</keyword>
<evidence type="ECO:0000313" key="6">
    <source>
        <dbReference type="EMBL" id="KAB0407518.1"/>
    </source>
</evidence>
<feature type="non-terminal residue" evidence="6">
    <location>
        <position position="108"/>
    </location>
</feature>
<accession>A0A6A1QKC7</accession>
<feature type="domain" description="Kinesin motor" evidence="5">
    <location>
        <begin position="1"/>
        <end position="49"/>
    </location>
</feature>
<keyword evidence="1" id="KW-0547">Nucleotide-binding</keyword>
<dbReference type="SUPFAM" id="SSF52540">
    <property type="entry name" value="P-loop containing nucleoside triphosphate hydrolases"/>
    <property type="match status" value="1"/>
</dbReference>
<organism evidence="6 7">
    <name type="scientific">Balaenoptera physalus</name>
    <name type="common">Fin whale</name>
    <name type="synonym">Balaena physalus</name>
    <dbReference type="NCBI Taxonomy" id="9770"/>
    <lineage>
        <taxon>Eukaryota</taxon>
        <taxon>Metazoa</taxon>
        <taxon>Chordata</taxon>
        <taxon>Craniata</taxon>
        <taxon>Vertebrata</taxon>
        <taxon>Euteleostomi</taxon>
        <taxon>Mammalia</taxon>
        <taxon>Eutheria</taxon>
        <taxon>Laurasiatheria</taxon>
        <taxon>Artiodactyla</taxon>
        <taxon>Whippomorpha</taxon>
        <taxon>Cetacea</taxon>
        <taxon>Mysticeti</taxon>
        <taxon>Balaenopteridae</taxon>
        <taxon>Balaenoptera</taxon>
    </lineage>
</organism>
<evidence type="ECO:0000256" key="4">
    <source>
        <dbReference type="SAM" id="Coils"/>
    </source>
</evidence>
<dbReference type="InterPro" id="IPR001752">
    <property type="entry name" value="Kinesin_motor_dom"/>
</dbReference>
<keyword evidence="2" id="KW-0067">ATP-binding</keyword>
<evidence type="ECO:0000256" key="3">
    <source>
        <dbReference type="PROSITE-ProRule" id="PRU00283"/>
    </source>
</evidence>
<comment type="caution">
    <text evidence="6">The sequence shown here is derived from an EMBL/GenBank/DDBJ whole genome shotgun (WGS) entry which is preliminary data.</text>
</comment>
<evidence type="ECO:0000313" key="7">
    <source>
        <dbReference type="Proteomes" id="UP000437017"/>
    </source>
</evidence>
<gene>
    <name evidence="6" type="ORF">E2I00_012826</name>
</gene>
<dbReference type="Pfam" id="PF00225">
    <property type="entry name" value="Kinesin"/>
    <property type="match status" value="1"/>
</dbReference>
<dbReference type="InterPro" id="IPR027417">
    <property type="entry name" value="P-loop_NTPase"/>
</dbReference>
<evidence type="ECO:0000259" key="5">
    <source>
        <dbReference type="PROSITE" id="PS50067"/>
    </source>
</evidence>
<reference evidence="6 7" key="1">
    <citation type="journal article" date="2019" name="PLoS ONE">
        <title>Genomic analyses reveal an absence of contemporary introgressive admixture between fin whales and blue whales, despite known hybrids.</title>
        <authorList>
            <person name="Westbury M.V."/>
            <person name="Petersen B."/>
            <person name="Lorenzen E.D."/>
        </authorList>
    </citation>
    <scope>NUCLEOTIDE SEQUENCE [LARGE SCALE GENOMIC DNA]</scope>
    <source>
        <strain evidence="6">FinWhale-01</strain>
    </source>
</reference>
<dbReference type="PROSITE" id="PS00411">
    <property type="entry name" value="KINESIN_MOTOR_1"/>
    <property type="match status" value="1"/>
</dbReference>
<dbReference type="GO" id="GO:0003777">
    <property type="term" value="F:microtubule motor activity"/>
    <property type="evidence" value="ECO:0007669"/>
    <property type="project" value="InterPro"/>
</dbReference>
<dbReference type="GO" id="GO:0005524">
    <property type="term" value="F:ATP binding"/>
    <property type="evidence" value="ECO:0007669"/>
    <property type="project" value="UniProtKB-KW"/>
</dbReference>
<sequence>MPPVDPGEPPAGGKLCFVDLAGSEKVAATGSRGELMLEANSINRSLLALASGLIGARVAWAQRNLYGMLQEFMLENERLRKEKRQLQSSRDLAQDEQRILAQQVHELE</sequence>
<dbReference type="Gene3D" id="3.40.850.10">
    <property type="entry name" value="Kinesin motor domain"/>
    <property type="match status" value="1"/>
</dbReference>
<comment type="caution">
    <text evidence="3">Lacks conserved residue(s) required for the propagation of feature annotation.</text>
</comment>
<evidence type="ECO:0000256" key="2">
    <source>
        <dbReference type="ARBA" id="ARBA00022840"/>
    </source>
</evidence>
<protein>
    <recommendedName>
        <fullName evidence="5">Kinesin motor domain-containing protein</fullName>
    </recommendedName>
</protein>
<dbReference type="PROSITE" id="PS50067">
    <property type="entry name" value="KINESIN_MOTOR_2"/>
    <property type="match status" value="1"/>
</dbReference>
<dbReference type="OrthoDB" id="9681699at2759"/>
<evidence type="ECO:0000256" key="1">
    <source>
        <dbReference type="ARBA" id="ARBA00022741"/>
    </source>
</evidence>
<dbReference type="AlphaFoldDB" id="A0A6A1QKC7"/>
<dbReference type="GO" id="GO:0008017">
    <property type="term" value="F:microtubule binding"/>
    <property type="evidence" value="ECO:0007669"/>
    <property type="project" value="InterPro"/>
</dbReference>
<dbReference type="Proteomes" id="UP000437017">
    <property type="component" value="Unassembled WGS sequence"/>
</dbReference>
<dbReference type="InterPro" id="IPR019821">
    <property type="entry name" value="Kinesin_motor_CS"/>
</dbReference>
<proteinExistence type="inferred from homology"/>